<feature type="non-terminal residue" evidence="1">
    <location>
        <position position="1"/>
    </location>
</feature>
<dbReference type="OrthoDB" id="3266451at2759"/>
<dbReference type="InParanoid" id="A0A2H3CQP4"/>
<protein>
    <submittedName>
        <fullName evidence="1">Uncharacterized protein</fullName>
    </submittedName>
</protein>
<evidence type="ECO:0000313" key="2">
    <source>
        <dbReference type="Proteomes" id="UP000217790"/>
    </source>
</evidence>
<dbReference type="Proteomes" id="UP000217790">
    <property type="component" value="Unassembled WGS sequence"/>
</dbReference>
<dbReference type="Gene3D" id="1.20.1280.50">
    <property type="match status" value="1"/>
</dbReference>
<dbReference type="STRING" id="47427.A0A2H3CQP4"/>
<keyword evidence="2" id="KW-1185">Reference proteome</keyword>
<feature type="non-terminal residue" evidence="1">
    <location>
        <position position="71"/>
    </location>
</feature>
<proteinExistence type="predicted"/>
<sequence length="71" mass="8297">IRRLPDDILTVIFEHCVRNPTKLLDSWHTYDYDSLVTDDAPWTLSHVCRQWRAVALNTARLWSCVNLTLGD</sequence>
<evidence type="ECO:0000313" key="1">
    <source>
        <dbReference type="EMBL" id="PBK84180.1"/>
    </source>
</evidence>
<dbReference type="AlphaFoldDB" id="A0A2H3CQP4"/>
<gene>
    <name evidence="1" type="ORF">ARMGADRAFT_897714</name>
</gene>
<accession>A0A2H3CQP4</accession>
<reference evidence="2" key="1">
    <citation type="journal article" date="2017" name="Nat. Ecol. Evol.">
        <title>Genome expansion and lineage-specific genetic innovations in the forest pathogenic fungi Armillaria.</title>
        <authorList>
            <person name="Sipos G."/>
            <person name="Prasanna A.N."/>
            <person name="Walter M.C."/>
            <person name="O'Connor E."/>
            <person name="Balint B."/>
            <person name="Krizsan K."/>
            <person name="Kiss B."/>
            <person name="Hess J."/>
            <person name="Varga T."/>
            <person name="Slot J."/>
            <person name="Riley R."/>
            <person name="Boka B."/>
            <person name="Rigling D."/>
            <person name="Barry K."/>
            <person name="Lee J."/>
            <person name="Mihaltcheva S."/>
            <person name="LaButti K."/>
            <person name="Lipzen A."/>
            <person name="Waldron R."/>
            <person name="Moloney N.M."/>
            <person name="Sperisen C."/>
            <person name="Kredics L."/>
            <person name="Vagvoelgyi C."/>
            <person name="Patrignani A."/>
            <person name="Fitzpatrick D."/>
            <person name="Nagy I."/>
            <person name="Doyle S."/>
            <person name="Anderson J.B."/>
            <person name="Grigoriev I.V."/>
            <person name="Gueldener U."/>
            <person name="Muensterkoetter M."/>
            <person name="Nagy L.G."/>
        </authorList>
    </citation>
    <scope>NUCLEOTIDE SEQUENCE [LARGE SCALE GENOMIC DNA]</scope>
    <source>
        <strain evidence="2">Ar21-2</strain>
    </source>
</reference>
<organism evidence="1 2">
    <name type="scientific">Armillaria gallica</name>
    <name type="common">Bulbous honey fungus</name>
    <name type="synonym">Armillaria bulbosa</name>
    <dbReference type="NCBI Taxonomy" id="47427"/>
    <lineage>
        <taxon>Eukaryota</taxon>
        <taxon>Fungi</taxon>
        <taxon>Dikarya</taxon>
        <taxon>Basidiomycota</taxon>
        <taxon>Agaricomycotina</taxon>
        <taxon>Agaricomycetes</taxon>
        <taxon>Agaricomycetidae</taxon>
        <taxon>Agaricales</taxon>
        <taxon>Marasmiineae</taxon>
        <taxon>Physalacriaceae</taxon>
        <taxon>Armillaria</taxon>
    </lineage>
</organism>
<dbReference type="EMBL" id="KZ293700">
    <property type="protein sequence ID" value="PBK84180.1"/>
    <property type="molecule type" value="Genomic_DNA"/>
</dbReference>
<name>A0A2H3CQP4_ARMGA</name>